<organism evidence="1 2">
    <name type="scientific">Flavihumibacter stibioxidans</name>
    <dbReference type="NCBI Taxonomy" id="1834163"/>
    <lineage>
        <taxon>Bacteria</taxon>
        <taxon>Pseudomonadati</taxon>
        <taxon>Bacteroidota</taxon>
        <taxon>Chitinophagia</taxon>
        <taxon>Chitinophagales</taxon>
        <taxon>Chitinophagaceae</taxon>
        <taxon>Flavihumibacter</taxon>
    </lineage>
</organism>
<keyword evidence="2" id="KW-1185">Reference proteome</keyword>
<proteinExistence type="predicted"/>
<reference evidence="1 2" key="1">
    <citation type="submission" date="2016-07" db="EMBL/GenBank/DDBJ databases">
        <title>Genome analysis of Flavihumibacter stibioxidans YS-17.</title>
        <authorList>
            <person name="Shi K."/>
            <person name="Han Y."/>
            <person name="Wang G."/>
        </authorList>
    </citation>
    <scope>NUCLEOTIDE SEQUENCE [LARGE SCALE GENOMIC DNA]</scope>
    <source>
        <strain evidence="1 2">YS-17</strain>
    </source>
</reference>
<dbReference type="EMBL" id="MBUA01000028">
    <property type="protein sequence ID" value="MBC6492638.1"/>
    <property type="molecule type" value="Genomic_DNA"/>
</dbReference>
<dbReference type="RefSeq" id="WP_187257947.1">
    <property type="nucleotide sequence ID" value="NZ_JBHULF010000020.1"/>
</dbReference>
<accession>A0ABR7MDJ2</accession>
<name>A0ABR7MDJ2_9BACT</name>
<evidence type="ECO:0000313" key="2">
    <source>
        <dbReference type="Proteomes" id="UP000765802"/>
    </source>
</evidence>
<comment type="caution">
    <text evidence="1">The sequence shown here is derived from an EMBL/GenBank/DDBJ whole genome shotgun (WGS) entry which is preliminary data.</text>
</comment>
<protein>
    <submittedName>
        <fullName evidence="1">Uncharacterized protein</fullName>
    </submittedName>
</protein>
<evidence type="ECO:0000313" key="1">
    <source>
        <dbReference type="EMBL" id="MBC6492638.1"/>
    </source>
</evidence>
<gene>
    <name evidence="1" type="ORF">BC349_16370</name>
</gene>
<dbReference type="Proteomes" id="UP000765802">
    <property type="component" value="Unassembled WGS sequence"/>
</dbReference>
<sequence length="248" mass="28661">MFTSKQELVGAMGIDPEIAAFFVDRSIPAGNQYWKGRYLYVARGTGYLFIPLFFDLQLRAGVPKEKLLDPQYVSLMERILDLAARYEFGEMDFRAHISQVEELAKPFSVHEWLFISLENYFNQRELNKYGILGTDNPALNRGDALLFLLTSLDVPKIMIEKIVGYWYLLVPSFLLMDDIVDLKEDQARSEETALSHYGFDAKGVQMAIEIVENNFSRMEVINPLLGQFFRNALEKKKQTPYFQTILKD</sequence>